<gene>
    <name evidence="3" type="ORF">HV209_24515</name>
</gene>
<accession>A0A8H9XSD3</accession>
<feature type="domain" description="Thioredoxin-like fold" evidence="2">
    <location>
        <begin position="93"/>
        <end position="235"/>
    </location>
</feature>
<dbReference type="Pfam" id="PF13462">
    <property type="entry name" value="Thioredoxin_4"/>
    <property type="match status" value="1"/>
</dbReference>
<evidence type="ECO:0000259" key="2">
    <source>
        <dbReference type="Pfam" id="PF13462"/>
    </source>
</evidence>
<dbReference type="EMBL" id="JABXPW010000010">
    <property type="protein sequence ID" value="MBA7721669.1"/>
    <property type="molecule type" value="Genomic_DNA"/>
</dbReference>
<name>A0A8H9XSD3_ECOLX</name>
<keyword evidence="1" id="KW-0732">Signal</keyword>
<feature type="signal peptide" evidence="1">
    <location>
        <begin position="1"/>
        <end position="22"/>
    </location>
</feature>
<reference evidence="3" key="1">
    <citation type="submission" date="2020-06" db="EMBL/GenBank/DDBJ databases">
        <title>REHAB project genomes.</title>
        <authorList>
            <person name="Shaw L.P."/>
        </authorList>
    </citation>
    <scope>NUCLEOTIDE SEQUENCE</scope>
    <source>
        <strain evidence="3">RHBSTW-00474</strain>
    </source>
</reference>
<dbReference type="SUPFAM" id="SSF52833">
    <property type="entry name" value="Thioredoxin-like"/>
    <property type="match status" value="1"/>
</dbReference>
<evidence type="ECO:0000313" key="4">
    <source>
        <dbReference type="Proteomes" id="UP000622722"/>
    </source>
</evidence>
<comment type="caution">
    <text evidence="3">The sequence shown here is derived from an EMBL/GenBank/DDBJ whole genome shotgun (WGS) entry which is preliminary data.</text>
</comment>
<dbReference type="Proteomes" id="UP000622722">
    <property type="component" value="Unassembled WGS sequence"/>
</dbReference>
<proteinExistence type="predicted"/>
<organism evidence="3 4">
    <name type="scientific">Escherichia coli</name>
    <dbReference type="NCBI Taxonomy" id="562"/>
    <lineage>
        <taxon>Bacteria</taxon>
        <taxon>Pseudomonadati</taxon>
        <taxon>Pseudomonadota</taxon>
        <taxon>Gammaproteobacteria</taxon>
        <taxon>Enterobacterales</taxon>
        <taxon>Enterobacteriaceae</taxon>
        <taxon>Escherichia</taxon>
    </lineage>
</organism>
<dbReference type="InterPro" id="IPR012336">
    <property type="entry name" value="Thioredoxin-like_fold"/>
</dbReference>
<evidence type="ECO:0000256" key="1">
    <source>
        <dbReference type="SAM" id="SignalP"/>
    </source>
</evidence>
<feature type="chain" id="PRO_5034593320" evidence="1">
    <location>
        <begin position="23"/>
        <end position="269"/>
    </location>
</feature>
<dbReference type="InterPro" id="IPR036249">
    <property type="entry name" value="Thioredoxin-like_sf"/>
</dbReference>
<dbReference type="Gene3D" id="3.40.30.10">
    <property type="entry name" value="Glutaredoxin"/>
    <property type="match status" value="1"/>
</dbReference>
<dbReference type="AlphaFoldDB" id="A0A8H9XSD3"/>
<protein>
    <submittedName>
        <fullName evidence="3">Thioredoxin domain-containing protein</fullName>
    </submittedName>
</protein>
<sequence>MKNKILKLSALALMLGTCTAGASDNITSPMGGRDTKAIAEESERVGKMAADWLIAHPEIVEQALQKLDEKRREEMHLAQMKTVIEHQENLLSNPDTPATGPRNAGVAVVEFFDYQCIFCAQMARELKKVMADRQDVRYLFREWPIFASRWPVSALAAERGQAIWKTRGAEGYMTYHNALFATGHQEGKLTEDDVEKASRQAGYVPERITSSQQDLEETEQLARTLGAGGTPLLIVMPQKGATPDRISLIQGFVTAEQIEEAIRKAEGKK</sequence>
<evidence type="ECO:0000313" key="3">
    <source>
        <dbReference type="EMBL" id="MBA7721669.1"/>
    </source>
</evidence>